<organism evidence="4 5">
    <name type="scientific">Sphaeroforma arctica JP610</name>
    <dbReference type="NCBI Taxonomy" id="667725"/>
    <lineage>
        <taxon>Eukaryota</taxon>
        <taxon>Ichthyosporea</taxon>
        <taxon>Ichthyophonida</taxon>
        <taxon>Sphaeroforma</taxon>
    </lineage>
</organism>
<evidence type="ECO:0000259" key="3">
    <source>
        <dbReference type="PROSITE" id="PS50240"/>
    </source>
</evidence>
<dbReference type="PRINTS" id="PR00722">
    <property type="entry name" value="CHYMOTRYPSIN"/>
</dbReference>
<gene>
    <name evidence="4" type="ORF">SARC_09813</name>
</gene>
<dbReference type="SUPFAM" id="SSF50494">
    <property type="entry name" value="Trypsin-like serine proteases"/>
    <property type="match status" value="1"/>
</dbReference>
<name>A0A0L0FLV5_9EUKA</name>
<dbReference type="GO" id="GO:0004252">
    <property type="term" value="F:serine-type endopeptidase activity"/>
    <property type="evidence" value="ECO:0007669"/>
    <property type="project" value="InterPro"/>
</dbReference>
<dbReference type="PANTHER" id="PTHR24276">
    <property type="entry name" value="POLYSERASE-RELATED"/>
    <property type="match status" value="1"/>
</dbReference>
<dbReference type="InterPro" id="IPR001254">
    <property type="entry name" value="Trypsin_dom"/>
</dbReference>
<dbReference type="InterPro" id="IPR009003">
    <property type="entry name" value="Peptidase_S1_PA"/>
</dbReference>
<comment type="similarity">
    <text evidence="1">Belongs to the peptidase S1 family.</text>
</comment>
<dbReference type="EMBL" id="KQ242647">
    <property type="protein sequence ID" value="KNC77735.1"/>
    <property type="molecule type" value="Genomic_DNA"/>
</dbReference>
<dbReference type="GeneID" id="25910317"/>
<evidence type="ECO:0000256" key="1">
    <source>
        <dbReference type="ARBA" id="ARBA00007664"/>
    </source>
</evidence>
<dbReference type="SMART" id="SM00020">
    <property type="entry name" value="Tryp_SPc"/>
    <property type="match status" value="1"/>
</dbReference>
<proteinExistence type="inferred from homology"/>
<dbReference type="InterPro" id="IPR033116">
    <property type="entry name" value="TRYPSIN_SER"/>
</dbReference>
<dbReference type="eggNOG" id="KOG3627">
    <property type="taxonomic scope" value="Eukaryota"/>
</dbReference>
<evidence type="ECO:0000313" key="5">
    <source>
        <dbReference type="Proteomes" id="UP000054560"/>
    </source>
</evidence>
<dbReference type="Proteomes" id="UP000054560">
    <property type="component" value="Unassembled WGS sequence"/>
</dbReference>
<dbReference type="RefSeq" id="XP_014151637.1">
    <property type="nucleotide sequence ID" value="XM_014296162.1"/>
</dbReference>
<dbReference type="PANTHER" id="PTHR24276:SF98">
    <property type="entry name" value="FI18310P1-RELATED"/>
    <property type="match status" value="1"/>
</dbReference>
<evidence type="ECO:0000256" key="2">
    <source>
        <dbReference type="ARBA" id="ARBA00023157"/>
    </source>
</evidence>
<dbReference type="STRING" id="667725.A0A0L0FLV5"/>
<dbReference type="GO" id="GO:0006508">
    <property type="term" value="P:proteolysis"/>
    <property type="evidence" value="ECO:0007669"/>
    <property type="project" value="InterPro"/>
</dbReference>
<dbReference type="PROSITE" id="PS00135">
    <property type="entry name" value="TRYPSIN_SER"/>
    <property type="match status" value="1"/>
</dbReference>
<dbReference type="AlphaFoldDB" id="A0A0L0FLV5"/>
<dbReference type="PROSITE" id="PS50240">
    <property type="entry name" value="TRYPSIN_DOM"/>
    <property type="match status" value="1"/>
</dbReference>
<dbReference type="InterPro" id="IPR050430">
    <property type="entry name" value="Peptidase_S1"/>
</dbReference>
<dbReference type="InterPro" id="IPR001314">
    <property type="entry name" value="Peptidase_S1A"/>
</dbReference>
<dbReference type="OrthoDB" id="10059102at2759"/>
<reference evidence="4 5" key="1">
    <citation type="submission" date="2011-02" db="EMBL/GenBank/DDBJ databases">
        <title>The Genome Sequence of Sphaeroforma arctica JP610.</title>
        <authorList>
            <consortium name="The Broad Institute Genome Sequencing Platform"/>
            <person name="Russ C."/>
            <person name="Cuomo C."/>
            <person name="Young S.K."/>
            <person name="Zeng Q."/>
            <person name="Gargeya S."/>
            <person name="Alvarado L."/>
            <person name="Berlin A."/>
            <person name="Chapman S.B."/>
            <person name="Chen Z."/>
            <person name="Freedman E."/>
            <person name="Gellesch M."/>
            <person name="Goldberg J."/>
            <person name="Griggs A."/>
            <person name="Gujja S."/>
            <person name="Heilman E."/>
            <person name="Heiman D."/>
            <person name="Howarth C."/>
            <person name="Mehta T."/>
            <person name="Neiman D."/>
            <person name="Pearson M."/>
            <person name="Roberts A."/>
            <person name="Saif S."/>
            <person name="Shea T."/>
            <person name="Shenoy N."/>
            <person name="Sisk P."/>
            <person name="Stolte C."/>
            <person name="Sykes S."/>
            <person name="White J."/>
            <person name="Yandava C."/>
            <person name="Burger G."/>
            <person name="Gray M.W."/>
            <person name="Holland P.W.H."/>
            <person name="King N."/>
            <person name="Lang F.B.F."/>
            <person name="Roger A.J."/>
            <person name="Ruiz-Trillo I."/>
            <person name="Haas B."/>
            <person name="Nusbaum C."/>
            <person name="Birren B."/>
        </authorList>
    </citation>
    <scope>NUCLEOTIDE SEQUENCE [LARGE SCALE GENOMIC DNA]</scope>
    <source>
        <strain evidence="4 5">JP610</strain>
    </source>
</reference>
<keyword evidence="5" id="KW-1185">Reference proteome</keyword>
<accession>A0A0L0FLV5</accession>
<feature type="domain" description="Peptidase S1" evidence="3">
    <location>
        <begin position="1"/>
        <end position="145"/>
    </location>
</feature>
<feature type="non-terminal residue" evidence="4">
    <location>
        <position position="145"/>
    </location>
</feature>
<evidence type="ECO:0000313" key="4">
    <source>
        <dbReference type="EMBL" id="KNC77735.1"/>
    </source>
</evidence>
<dbReference type="Gene3D" id="2.40.10.10">
    <property type="entry name" value="Trypsin-like serine proteases"/>
    <property type="match status" value="1"/>
</dbReference>
<dbReference type="Pfam" id="PF00089">
    <property type="entry name" value="Trypsin"/>
    <property type="match status" value="1"/>
</dbReference>
<sequence>MTHPKWDARTIGYDAALVRLDGRTSITPATLNGITKRDNPKQPVRVMGFGVNQEGNVDGALRIVKETIITQEECSVWKSPLPDPMPYSAVCTLADADGESACQGDSGGPLVDQEDNSLLLGIVSFGANTCGVQHPNVYTRVRHIE</sequence>
<protein>
    <recommendedName>
        <fullName evidence="3">Peptidase S1 domain-containing protein</fullName>
    </recommendedName>
</protein>
<dbReference type="InterPro" id="IPR043504">
    <property type="entry name" value="Peptidase_S1_PA_chymotrypsin"/>
</dbReference>
<keyword evidence="2" id="KW-1015">Disulfide bond</keyword>